<comment type="similarity">
    <text evidence="2">Belongs to the OXA1/ALB3/YidC family.</text>
</comment>
<evidence type="ECO:0000313" key="7">
    <source>
        <dbReference type="EMBL" id="KEY64991.1"/>
    </source>
</evidence>
<gene>
    <name evidence="7" type="ORF">S7711_09552</name>
</gene>
<reference evidence="7 8" key="1">
    <citation type="journal article" date="2014" name="BMC Genomics">
        <title>Comparative genome sequencing reveals chemotype-specific gene clusters in the toxigenic black mold Stachybotrys.</title>
        <authorList>
            <person name="Semeiks J."/>
            <person name="Borek D."/>
            <person name="Otwinowski Z."/>
            <person name="Grishin N.V."/>
        </authorList>
    </citation>
    <scope>NUCLEOTIDE SEQUENCE [LARGE SCALE GENOMIC DNA]</scope>
    <source>
        <strain evidence="8">CBS 109288 / IBT 7711</strain>
    </source>
</reference>
<feature type="transmembrane region" description="Helical" evidence="6">
    <location>
        <begin position="208"/>
        <end position="230"/>
    </location>
</feature>
<evidence type="ECO:0000256" key="2">
    <source>
        <dbReference type="ARBA" id="ARBA00009877"/>
    </source>
</evidence>
<dbReference type="GO" id="GO:0005743">
    <property type="term" value="C:mitochondrial inner membrane"/>
    <property type="evidence" value="ECO:0007669"/>
    <property type="project" value="TreeGrafter"/>
</dbReference>
<feature type="transmembrane region" description="Helical" evidence="6">
    <location>
        <begin position="144"/>
        <end position="161"/>
    </location>
</feature>
<evidence type="ECO:0000256" key="6">
    <source>
        <dbReference type="SAM" id="Phobius"/>
    </source>
</evidence>
<dbReference type="EMBL" id="KL648718">
    <property type="protein sequence ID" value="KEY64991.1"/>
    <property type="molecule type" value="Genomic_DNA"/>
</dbReference>
<protein>
    <submittedName>
        <fullName evidence="7">Uncharacterized protein</fullName>
    </submittedName>
</protein>
<dbReference type="OrthoDB" id="2148490at2759"/>
<dbReference type="HOGENOM" id="CLU_029282_1_1_1"/>
<dbReference type="GO" id="GO:0033617">
    <property type="term" value="P:mitochondrial respiratory chain complex IV assembly"/>
    <property type="evidence" value="ECO:0007669"/>
    <property type="project" value="TreeGrafter"/>
</dbReference>
<feature type="transmembrane region" description="Helical" evidence="6">
    <location>
        <begin position="251"/>
        <end position="270"/>
    </location>
</feature>
<evidence type="ECO:0000256" key="5">
    <source>
        <dbReference type="ARBA" id="ARBA00023136"/>
    </source>
</evidence>
<proteinExistence type="inferred from homology"/>
<dbReference type="PANTHER" id="PTHR12428">
    <property type="entry name" value="OXA1"/>
    <property type="match status" value="1"/>
</dbReference>
<name>A0A084AI62_STACB</name>
<evidence type="ECO:0000313" key="8">
    <source>
        <dbReference type="Proteomes" id="UP000028045"/>
    </source>
</evidence>
<evidence type="ECO:0000256" key="4">
    <source>
        <dbReference type="ARBA" id="ARBA00022989"/>
    </source>
</evidence>
<dbReference type="GO" id="GO:0032977">
    <property type="term" value="F:membrane insertase activity"/>
    <property type="evidence" value="ECO:0007669"/>
    <property type="project" value="InterPro"/>
</dbReference>
<dbReference type="InterPro" id="IPR001708">
    <property type="entry name" value="YidC/ALB3/OXA1/COX18"/>
</dbReference>
<keyword evidence="5 6" id="KW-0472">Membrane</keyword>
<keyword evidence="8" id="KW-1185">Reference proteome</keyword>
<evidence type="ECO:0000256" key="1">
    <source>
        <dbReference type="ARBA" id="ARBA00004141"/>
    </source>
</evidence>
<comment type="subcellular location">
    <subcellularLocation>
        <location evidence="1">Membrane</location>
        <topology evidence="1">Multi-pass membrane protein</topology>
    </subcellularLocation>
</comment>
<dbReference type="AlphaFoldDB" id="A0A084AI62"/>
<dbReference type="GO" id="GO:0032979">
    <property type="term" value="P:protein insertion into mitochondrial inner membrane from matrix"/>
    <property type="evidence" value="ECO:0007669"/>
    <property type="project" value="TreeGrafter"/>
</dbReference>
<accession>A0A084AI62</accession>
<organism evidence="7 8">
    <name type="scientific">Stachybotrys chartarum (strain CBS 109288 / IBT 7711)</name>
    <name type="common">Toxic black mold</name>
    <name type="synonym">Stilbospora chartarum</name>
    <dbReference type="NCBI Taxonomy" id="1280523"/>
    <lineage>
        <taxon>Eukaryota</taxon>
        <taxon>Fungi</taxon>
        <taxon>Dikarya</taxon>
        <taxon>Ascomycota</taxon>
        <taxon>Pezizomycotina</taxon>
        <taxon>Sordariomycetes</taxon>
        <taxon>Hypocreomycetidae</taxon>
        <taxon>Hypocreales</taxon>
        <taxon>Stachybotryaceae</taxon>
        <taxon>Stachybotrys</taxon>
    </lineage>
</organism>
<keyword evidence="4 6" id="KW-1133">Transmembrane helix</keyword>
<keyword evidence="3 6" id="KW-0812">Transmembrane</keyword>
<dbReference type="Proteomes" id="UP000028045">
    <property type="component" value="Unassembled WGS sequence"/>
</dbReference>
<dbReference type="PANTHER" id="PTHR12428:SF65">
    <property type="entry name" value="CYTOCHROME C OXIDASE ASSEMBLY PROTEIN COX18, MITOCHONDRIAL"/>
    <property type="match status" value="1"/>
</dbReference>
<evidence type="ECO:0000256" key="3">
    <source>
        <dbReference type="ARBA" id="ARBA00022692"/>
    </source>
</evidence>
<feature type="transmembrane region" description="Helical" evidence="6">
    <location>
        <begin position="61"/>
        <end position="82"/>
    </location>
</feature>
<sequence>MSLPFRRAASPGLTIHTRPLPQLAHRSRTSTISHGNRSFHLWADTIGAAAQGLHGMHEAGLPWMVTIPLAALAVNTTVRFPLQYYAHRLRQKREALGPLISAWNYRHASNVDATEEGASLQTMRLATKSERRIYKTWGVQRYKSFFNLVGIIPFLTVSEAVRRLSGAPLGLAGITLQGDPAAMTQHYDPSLTTGGWLWFEDLTAMDPIFGLPVLCFATLVCTVTYALPLAQIRRFLSLTKPEGPQPIMVRVRTVLGRLMLLSTTIPLIAANLPSAVFVYWLCSFVLSLANTVILQRWFSAKGSKLTSPKSLPPRRRVPFLLEGGQDLPRK</sequence>